<dbReference type="Proteomes" id="UP000008673">
    <property type="component" value="Unassembled WGS sequence"/>
</dbReference>
<dbReference type="KEGG" id="opa:HPODL_05210"/>
<keyword evidence="1" id="KW-0472">Membrane</keyword>
<protein>
    <submittedName>
        <fullName evidence="2">Membrane protein</fullName>
    </submittedName>
</protein>
<keyword evidence="1" id="KW-0812">Transmembrane</keyword>
<accession>W1QF99</accession>
<dbReference type="AlphaFoldDB" id="W1QF99"/>
<comment type="caution">
    <text evidence="2">The sequence shown here is derived from an EMBL/GenBank/DDBJ whole genome shotgun (WGS) entry which is preliminary data.</text>
</comment>
<keyword evidence="1" id="KW-1133">Transmembrane helix</keyword>
<sequence>MTTIGSLRSPSFIALLVGMAIPPLVLHEMGSRYPNMIYRTEDERSLRKLQKDLDMFNGRLATLESVVSGKPKFH</sequence>
<organism evidence="2 3">
    <name type="scientific">Ogataea parapolymorpha (strain ATCC 26012 / BCRC 20466 / JCM 22074 / NRRL Y-7560 / DL-1)</name>
    <name type="common">Yeast</name>
    <name type="synonym">Hansenula polymorpha</name>
    <dbReference type="NCBI Taxonomy" id="871575"/>
    <lineage>
        <taxon>Eukaryota</taxon>
        <taxon>Fungi</taxon>
        <taxon>Dikarya</taxon>
        <taxon>Ascomycota</taxon>
        <taxon>Saccharomycotina</taxon>
        <taxon>Pichiomycetes</taxon>
        <taxon>Pichiales</taxon>
        <taxon>Pichiaceae</taxon>
        <taxon>Ogataea</taxon>
    </lineage>
</organism>
<name>W1QF99_OGAPD</name>
<proteinExistence type="predicted"/>
<dbReference type="GeneID" id="25774632"/>
<evidence type="ECO:0000313" key="2">
    <source>
        <dbReference type="EMBL" id="ESW99687.1"/>
    </source>
</evidence>
<evidence type="ECO:0000256" key="1">
    <source>
        <dbReference type="SAM" id="Phobius"/>
    </source>
</evidence>
<reference evidence="2 3" key="1">
    <citation type="journal article" date="2013" name="BMC Genomics">
        <title>Genome sequence and analysis of methylotrophic yeast Hansenula polymorpha DL1.</title>
        <authorList>
            <person name="Ravin N.V."/>
            <person name="Eldarov M.A."/>
            <person name="Kadnikov V.V."/>
            <person name="Beletsky A.V."/>
            <person name="Schneider J."/>
            <person name="Mardanova E.S."/>
            <person name="Smekalova E.M."/>
            <person name="Zvereva M.I."/>
            <person name="Dontsova O.A."/>
            <person name="Mardanov A.V."/>
            <person name="Skryabin K.G."/>
        </authorList>
    </citation>
    <scope>NUCLEOTIDE SEQUENCE [LARGE SCALE GENOMIC DNA]</scope>
    <source>
        <strain evidence="3">ATCC 26012 / BCRC 20466 / JCM 22074 / NRRL Y-7560 / DL-1</strain>
    </source>
</reference>
<gene>
    <name evidence="2" type="ORF">HPODL_05210</name>
</gene>
<keyword evidence="3" id="KW-1185">Reference proteome</keyword>
<dbReference type="RefSeq" id="XP_013935359.1">
    <property type="nucleotide sequence ID" value="XM_014079884.1"/>
</dbReference>
<dbReference type="HOGENOM" id="CLU_2688428_0_0_1"/>
<evidence type="ECO:0000313" key="3">
    <source>
        <dbReference type="Proteomes" id="UP000008673"/>
    </source>
</evidence>
<feature type="transmembrane region" description="Helical" evidence="1">
    <location>
        <begin position="12"/>
        <end position="29"/>
    </location>
</feature>
<dbReference type="EMBL" id="AEOI02000007">
    <property type="protein sequence ID" value="ESW99687.1"/>
    <property type="molecule type" value="Genomic_DNA"/>
</dbReference>